<evidence type="ECO:0000256" key="1">
    <source>
        <dbReference type="SAM" id="MobiDB-lite"/>
    </source>
</evidence>
<feature type="region of interest" description="Disordered" evidence="1">
    <location>
        <begin position="1149"/>
        <end position="1171"/>
    </location>
</feature>
<sequence length="1387" mass="147999">MDAAARPTSEYELLPPQGNAQHATGGAATTGSHNENADAEASSRRSSLSASSGEFEYMAGGISMLPDTHYGPAFGIISPASSIRSSSRRHSLQDGDDPEEHASSSEYHDDDYVSVSRASSDVGVYPTADGIHDGRRSLETAAAEGQQSAETLVEDRGGMVPQVDDEVVVDVAEKRGVGVLVEAPTRPWTPFYLRRMTLLGFTLVYVVLLVALVVLGALDQRNQGLATSKSSRHYLWTYGPTAVLTIVAALWGQVEHRTKQMMPWEILRKGPSPAADTLLLDYVEPARLTSLWVSLKKTHWPVSIAIVGTLLLQLLTVVSTGLFQLQSEMMNHTGVALLYGNEFASEPANNFAVGAAPVLSAIALSNGNLSYPAGTSENLAFPALSLKHNISDAQNLSISSTVDVFHAGLGCEVIQDPQWNDDCFVGSSFYGDCKSAMPKVSFNTSSCQIKDLEAGLISGTSQAGVYGVGVTANCTNAPSDNRLVIAMIRYGIGRNYTGEYPENSSPELSMEPAPILLCKPSYAIDSRDIVMDGSGKLVSVGPQNSSTSRGEDQLPIQQWDLVTNILDSVNNASNAASGPANEIQDIGSDGSTRSALDSFMYCLVAFLNPSNITDLLDIDLLQKESERFYNVVSAQMAKDYLMVPSDREVSGDVTADQQRLRIRGLSFYMMEVILAVLIVIAAALYFLAPRNNTSRDPGSIGGLAAIMAESPSLYQSLSRCGSAGISTLRSRLSTYSTLSFMQLSGGRPEFRVVMAPGNPVAPVRASDAESGEDKIRWWRPLAMSRVTKTGVTLYLLLLIAALESTYQASVKHDGLADVETESYVRYTWSYIPALSMFIAQLLVGMIGDVSKIFAPFHELRRKGPVPAKALFSDPLSHVTIQTVFTAIPTKQFALLAMSLAMLLTPLLTIVASGLFSPETSEYTQAVTAKLTDAFNLTDATISMQSAFVIGLLLQSNLSYPAWTYGELALPQLRLDTIQQTGQPINASDPSFNSSTINLIVPAPRASLNCTYLPPGDIYVFTDDFSAFTQAATPTLASNNNSDCTTPLYSTLEGTNLPPRPFGWTQSVIGDCGYLRGVYGPSTADNATAQGFACTPAIEQVQVNLTLRLPGYDVVDAVALEGTAEPFEAAEGWDWNDFDLADILPGAGYTDASSSTTDDDGETAATNATGSPLGDFDTTFQAILDSTPNITAASDLFGPDAFPRVASSLQHVFRLAFAQVVNREFRVGLSSSSSSSPSSSANADQANILNATLTNPHRLRLKQSPLSTRLLEALLAAITLCLVTGCALMDNHKVLPKNPCSVAAAASLVADAGVVRGAAEVAREKTKGTGAPGVAWWGDWEVLGSGVFEGGRGGGGEGEGFSMGWWGDGGIRGELRRFGVDWGRAGWD</sequence>
<gene>
    <name evidence="3" type="ORF">BFW01_g229</name>
</gene>
<feature type="transmembrane region" description="Helical" evidence="2">
    <location>
        <begin position="830"/>
        <end position="854"/>
    </location>
</feature>
<dbReference type="PANTHER" id="PTHR37544">
    <property type="entry name" value="SPRAY-RELATED"/>
    <property type="match status" value="1"/>
</dbReference>
<dbReference type="EMBL" id="MDYX01000037">
    <property type="protein sequence ID" value="KAF9630048.1"/>
    <property type="molecule type" value="Genomic_DNA"/>
</dbReference>
<dbReference type="PANTHER" id="PTHR37544:SF3">
    <property type="entry name" value="SPRAY"/>
    <property type="match status" value="1"/>
</dbReference>
<evidence type="ECO:0000313" key="3">
    <source>
        <dbReference type="EMBL" id="KAF9630048.1"/>
    </source>
</evidence>
<feature type="compositionally biased region" description="Basic and acidic residues" evidence="1">
    <location>
        <begin position="100"/>
        <end position="111"/>
    </location>
</feature>
<reference evidence="3" key="1">
    <citation type="submission" date="2016-08" db="EMBL/GenBank/DDBJ databases">
        <authorList>
            <person name="Yan J."/>
        </authorList>
    </citation>
    <scope>NUCLEOTIDE SEQUENCE</scope>
    <source>
        <strain evidence="3">CSS-01s</strain>
    </source>
</reference>
<evidence type="ECO:0000313" key="4">
    <source>
        <dbReference type="Proteomes" id="UP000627934"/>
    </source>
</evidence>
<feature type="transmembrane region" description="Helical" evidence="2">
    <location>
        <begin position="196"/>
        <end position="215"/>
    </location>
</feature>
<accession>A0A8H7IQE2</accession>
<dbReference type="Pfam" id="PF11915">
    <property type="entry name" value="DUF3433"/>
    <property type="match status" value="2"/>
</dbReference>
<name>A0A8H7IQE2_9PEZI</name>
<feature type="transmembrane region" description="Helical" evidence="2">
    <location>
        <begin position="667"/>
        <end position="688"/>
    </location>
</feature>
<reference evidence="3" key="2">
    <citation type="journal article" date="2018" name="DNA Res.">
        <title>Comparative genome and transcriptome analyses reveal adaptations to opportunistic infections in woody plant degrading pathogens of Botryosphaeriaceae.</title>
        <authorList>
            <person name="Yan J.Y."/>
            <person name="Zhao W.S."/>
            <person name="Chen Z."/>
            <person name="Xing Q.K."/>
            <person name="Zhang W."/>
            <person name="Chethana K.W.T."/>
            <person name="Xue M.F."/>
            <person name="Xu J.P."/>
            <person name="Phillips A.J.L."/>
            <person name="Wang Y."/>
            <person name="Liu J.H."/>
            <person name="Liu M."/>
            <person name="Zhou Y."/>
            <person name="Jayawardena R.S."/>
            <person name="Manawasinghe I.S."/>
            <person name="Huang J.B."/>
            <person name="Qiao G.H."/>
            <person name="Fu C.Y."/>
            <person name="Guo F.F."/>
            <person name="Dissanayake A.J."/>
            <person name="Peng Y.L."/>
            <person name="Hyde K.D."/>
            <person name="Li X.H."/>
        </authorList>
    </citation>
    <scope>NUCLEOTIDE SEQUENCE</scope>
    <source>
        <strain evidence="3">CSS-01s</strain>
    </source>
</reference>
<keyword evidence="2" id="KW-1133">Transmembrane helix</keyword>
<keyword evidence="2" id="KW-0812">Transmembrane</keyword>
<organism evidence="3 4">
    <name type="scientific">Lasiodiplodia theobromae</name>
    <dbReference type="NCBI Taxonomy" id="45133"/>
    <lineage>
        <taxon>Eukaryota</taxon>
        <taxon>Fungi</taxon>
        <taxon>Dikarya</taxon>
        <taxon>Ascomycota</taxon>
        <taxon>Pezizomycotina</taxon>
        <taxon>Dothideomycetes</taxon>
        <taxon>Dothideomycetes incertae sedis</taxon>
        <taxon>Botryosphaeriales</taxon>
        <taxon>Botryosphaeriaceae</taxon>
        <taxon>Lasiodiplodia</taxon>
    </lineage>
</organism>
<comment type="caution">
    <text evidence="3">The sequence shown here is derived from an EMBL/GenBank/DDBJ whole genome shotgun (WGS) entry which is preliminary data.</text>
</comment>
<keyword evidence="2" id="KW-0472">Membrane</keyword>
<dbReference type="Proteomes" id="UP000627934">
    <property type="component" value="Unassembled WGS sequence"/>
</dbReference>
<feature type="region of interest" description="Disordered" evidence="1">
    <location>
        <begin position="85"/>
        <end position="111"/>
    </location>
</feature>
<dbReference type="InterPro" id="IPR021840">
    <property type="entry name" value="DUF3433"/>
</dbReference>
<feature type="transmembrane region" description="Helical" evidence="2">
    <location>
        <begin position="791"/>
        <end position="810"/>
    </location>
</feature>
<feature type="transmembrane region" description="Helical" evidence="2">
    <location>
        <begin position="235"/>
        <end position="252"/>
    </location>
</feature>
<evidence type="ECO:0000256" key="2">
    <source>
        <dbReference type="SAM" id="Phobius"/>
    </source>
</evidence>
<feature type="region of interest" description="Disordered" evidence="1">
    <location>
        <begin position="1"/>
        <end position="52"/>
    </location>
</feature>
<feature type="transmembrane region" description="Helical" evidence="2">
    <location>
        <begin position="892"/>
        <end position="915"/>
    </location>
</feature>
<proteinExistence type="predicted"/>
<protein>
    <submittedName>
        <fullName evidence="3">Uncharacterized protein</fullName>
    </submittedName>
</protein>
<feature type="transmembrane region" description="Helical" evidence="2">
    <location>
        <begin position="300"/>
        <end position="323"/>
    </location>
</feature>